<feature type="compositionally biased region" description="Low complexity" evidence="1">
    <location>
        <begin position="230"/>
        <end position="247"/>
    </location>
</feature>
<evidence type="ECO:0008006" key="3">
    <source>
        <dbReference type="Google" id="ProtNLM"/>
    </source>
</evidence>
<feature type="compositionally biased region" description="Basic residues" evidence="1">
    <location>
        <begin position="194"/>
        <end position="203"/>
    </location>
</feature>
<dbReference type="EMBL" id="HBHX01068986">
    <property type="protein sequence ID" value="CAE0149858.1"/>
    <property type="molecule type" value="Transcribed_RNA"/>
</dbReference>
<dbReference type="AlphaFoldDB" id="A0A7S3FIF1"/>
<dbReference type="Pfam" id="PF14933">
    <property type="entry name" value="CEP19"/>
    <property type="match status" value="1"/>
</dbReference>
<evidence type="ECO:0000256" key="1">
    <source>
        <dbReference type="SAM" id="MobiDB-lite"/>
    </source>
</evidence>
<name>A0A7S3FIF1_9EUKA</name>
<accession>A0A7S3FIF1</accession>
<feature type="compositionally biased region" description="Low complexity" evidence="1">
    <location>
        <begin position="115"/>
        <end position="136"/>
    </location>
</feature>
<organism evidence="2">
    <name type="scientific">Haptolina ericina</name>
    <dbReference type="NCBI Taxonomy" id="156174"/>
    <lineage>
        <taxon>Eukaryota</taxon>
        <taxon>Haptista</taxon>
        <taxon>Haptophyta</taxon>
        <taxon>Prymnesiophyceae</taxon>
        <taxon>Prymnesiales</taxon>
        <taxon>Prymnesiaceae</taxon>
        <taxon>Haptolina</taxon>
    </lineage>
</organism>
<sequence length="263" mass="27459">MQRHRIGIQREPPALVLFYSRDGGTLRKRVMPVRDIETSGAEEIARRLVHAHAEYLSERDVQFEQVRELCVKLIASMKDSALETAARPRPMPPTSSDFPQSLDRGLLRQFADDLSSPSSSSPQSPGSAGGPPAAAALSTQKPAVLQAAQASRVGPAPKELEPRAPRAKGGENAGQRQLHVESVVAAAKGGKEKKGGKKKKAKKAAAGGGGGFGGPSINSLLGISSDDEAVAPPRRGAAPAARAVGGAQKTASLTSLKDMPPLF</sequence>
<protein>
    <recommendedName>
        <fullName evidence="3">Centrosomal protein of 19 kDa</fullName>
    </recommendedName>
</protein>
<dbReference type="InterPro" id="IPR029412">
    <property type="entry name" value="CEP19"/>
</dbReference>
<evidence type="ECO:0000313" key="2">
    <source>
        <dbReference type="EMBL" id="CAE0149858.1"/>
    </source>
</evidence>
<reference evidence="2" key="1">
    <citation type="submission" date="2021-01" db="EMBL/GenBank/DDBJ databases">
        <authorList>
            <person name="Corre E."/>
            <person name="Pelletier E."/>
            <person name="Niang G."/>
            <person name="Scheremetjew M."/>
            <person name="Finn R."/>
            <person name="Kale V."/>
            <person name="Holt S."/>
            <person name="Cochrane G."/>
            <person name="Meng A."/>
            <person name="Brown T."/>
            <person name="Cohen L."/>
        </authorList>
    </citation>
    <scope>NUCLEOTIDE SEQUENCE</scope>
    <source>
        <strain evidence="2">CCMP281</strain>
    </source>
</reference>
<feature type="region of interest" description="Disordered" evidence="1">
    <location>
        <begin position="112"/>
        <end position="263"/>
    </location>
</feature>
<gene>
    <name evidence="2" type="ORF">HERI1096_LOCUS38128</name>
</gene>
<proteinExistence type="predicted"/>